<dbReference type="GO" id="GO:0046951">
    <property type="term" value="P:ketone body biosynthetic process"/>
    <property type="evidence" value="ECO:0007669"/>
    <property type="project" value="TreeGrafter"/>
</dbReference>
<evidence type="ECO:0000259" key="4">
    <source>
        <dbReference type="PROSITE" id="PS50991"/>
    </source>
</evidence>
<dbReference type="Proteomes" id="UP000254869">
    <property type="component" value="Unassembled WGS sequence"/>
</dbReference>
<dbReference type="PANTHER" id="PTHR42738:SF7">
    <property type="entry name" value="HYDROXYMETHYLGLUTARYL-COA LYASE"/>
    <property type="match status" value="1"/>
</dbReference>
<comment type="similarity">
    <text evidence="1">Belongs to the HMG-CoA lyase family.</text>
</comment>
<dbReference type="STRING" id="1210086.GCA_001613105_04463"/>
<dbReference type="GO" id="GO:0006552">
    <property type="term" value="P:L-leucine catabolic process"/>
    <property type="evidence" value="ECO:0007669"/>
    <property type="project" value="TreeGrafter"/>
</dbReference>
<dbReference type="SUPFAM" id="SSF51569">
    <property type="entry name" value="Aldolase"/>
    <property type="match status" value="1"/>
</dbReference>
<dbReference type="EMBL" id="QQBC01000015">
    <property type="protein sequence ID" value="RDI60586.1"/>
    <property type="molecule type" value="Genomic_DNA"/>
</dbReference>
<gene>
    <name evidence="5" type="ORF">DFR76_115216</name>
</gene>
<reference evidence="5 6" key="1">
    <citation type="submission" date="2018-07" db="EMBL/GenBank/DDBJ databases">
        <title>Genomic Encyclopedia of Type Strains, Phase IV (KMG-IV): sequencing the most valuable type-strain genomes for metagenomic binning, comparative biology and taxonomic classification.</title>
        <authorList>
            <person name="Goeker M."/>
        </authorList>
    </citation>
    <scope>NUCLEOTIDE SEQUENCE [LARGE SCALE GENOMIC DNA]</scope>
    <source>
        <strain evidence="5 6">DSM 44290</strain>
    </source>
</reference>
<dbReference type="InterPro" id="IPR013785">
    <property type="entry name" value="Aldolase_TIM"/>
</dbReference>
<dbReference type="RefSeq" id="WP_068000834.1">
    <property type="nucleotide sequence ID" value="NZ_QQBC01000015.1"/>
</dbReference>
<keyword evidence="2" id="KW-0479">Metal-binding</keyword>
<feature type="domain" description="Pyruvate carboxyltransferase" evidence="4">
    <location>
        <begin position="3"/>
        <end position="270"/>
    </location>
</feature>
<comment type="caution">
    <text evidence="5">The sequence shown here is derived from an EMBL/GenBank/DDBJ whole genome shotgun (WGS) entry which is preliminary data.</text>
</comment>
<dbReference type="PROSITE" id="PS50991">
    <property type="entry name" value="PYR_CT"/>
    <property type="match status" value="1"/>
</dbReference>
<dbReference type="AlphaFoldDB" id="A0A370HPT4"/>
<keyword evidence="3 5" id="KW-0456">Lyase</keyword>
<sequence>MHPSIVEVAPRDGLQNEPGTVSTAAKIELIRRSADAGLRRIEASSFVSPKAVPQLADAEAVLSEVPRRPGISYAGLVFNERGLDRALAARVDEINVVVVSTDALSRRNQGCSTEEGIIRWTSLAARARAAGLWRTVTIAAAFGCPFEGEVPERRILELARRVAAAEPDEIALADTIGVGTPDRVRRLVAGVARIAPNALVRCHFHNTRNTGYVNAVAALEAGAHVLDASTGGIGGCPFAPAATGNIATEDLVYALDRMGIVTGLNLERLIRTGLWLGEVLGKPVPALLGRAGAFPGRDGLA</sequence>
<keyword evidence="6" id="KW-1185">Reference proteome</keyword>
<dbReference type="InterPro" id="IPR043594">
    <property type="entry name" value="HMGL"/>
</dbReference>
<dbReference type="Gene3D" id="3.20.20.70">
    <property type="entry name" value="Aldolase class I"/>
    <property type="match status" value="1"/>
</dbReference>
<dbReference type="Pfam" id="PF00682">
    <property type="entry name" value="HMGL-like"/>
    <property type="match status" value="1"/>
</dbReference>
<evidence type="ECO:0000256" key="2">
    <source>
        <dbReference type="ARBA" id="ARBA00022723"/>
    </source>
</evidence>
<evidence type="ECO:0000313" key="5">
    <source>
        <dbReference type="EMBL" id="RDI60586.1"/>
    </source>
</evidence>
<evidence type="ECO:0000256" key="3">
    <source>
        <dbReference type="ARBA" id="ARBA00023239"/>
    </source>
</evidence>
<proteinExistence type="inferred from homology"/>
<dbReference type="PANTHER" id="PTHR42738">
    <property type="entry name" value="HYDROXYMETHYLGLUTARYL-COA LYASE"/>
    <property type="match status" value="1"/>
</dbReference>
<organism evidence="5 6">
    <name type="scientific">Nocardia pseudobrasiliensis</name>
    <dbReference type="NCBI Taxonomy" id="45979"/>
    <lineage>
        <taxon>Bacteria</taxon>
        <taxon>Bacillati</taxon>
        <taxon>Actinomycetota</taxon>
        <taxon>Actinomycetes</taxon>
        <taxon>Mycobacteriales</taxon>
        <taxon>Nocardiaceae</taxon>
        <taxon>Nocardia</taxon>
    </lineage>
</organism>
<protein>
    <submittedName>
        <fullName evidence="5">Hydroxymethylglutaryl-CoA lyase</fullName>
    </submittedName>
</protein>
<evidence type="ECO:0000256" key="1">
    <source>
        <dbReference type="ARBA" id="ARBA00009405"/>
    </source>
</evidence>
<evidence type="ECO:0000313" key="6">
    <source>
        <dbReference type="Proteomes" id="UP000254869"/>
    </source>
</evidence>
<dbReference type="InterPro" id="IPR000891">
    <property type="entry name" value="PYR_CT"/>
</dbReference>
<accession>A0A370HPT4</accession>
<dbReference type="NCBIfam" id="NF004283">
    <property type="entry name" value="PRK05692.1"/>
    <property type="match status" value="1"/>
</dbReference>
<dbReference type="GO" id="GO:0046872">
    <property type="term" value="F:metal ion binding"/>
    <property type="evidence" value="ECO:0007669"/>
    <property type="project" value="UniProtKB-KW"/>
</dbReference>
<dbReference type="CDD" id="cd07938">
    <property type="entry name" value="DRE_TIM_HMGL"/>
    <property type="match status" value="1"/>
</dbReference>
<name>A0A370HPT4_9NOCA</name>
<dbReference type="GO" id="GO:0004419">
    <property type="term" value="F:hydroxymethylglutaryl-CoA lyase activity"/>
    <property type="evidence" value="ECO:0007669"/>
    <property type="project" value="TreeGrafter"/>
</dbReference>